<reference evidence="2 3" key="1">
    <citation type="submission" date="2020-08" db="EMBL/GenBank/DDBJ databases">
        <title>Genomic Encyclopedia of Type Strains, Phase IV (KMG-IV): sequencing the most valuable type-strain genomes for metagenomic binning, comparative biology and taxonomic classification.</title>
        <authorList>
            <person name="Goeker M."/>
        </authorList>
    </citation>
    <scope>NUCLEOTIDE SEQUENCE [LARGE SCALE GENOMIC DNA]</scope>
    <source>
        <strain evidence="2 3">DSM 23562</strain>
    </source>
</reference>
<dbReference type="RefSeq" id="WP_184191781.1">
    <property type="nucleotide sequence ID" value="NZ_JACHGW010000001.1"/>
</dbReference>
<gene>
    <name evidence="2" type="ORF">HNQ39_000069</name>
</gene>
<sequence>MNLSPELLNLLRCPLCHPPSPLSPVAEGTVLRCAAGHSFPLTEGFPDLRPDDLKAPAPAAQQK</sequence>
<keyword evidence="3" id="KW-1185">Reference proteome</keyword>
<protein>
    <submittedName>
        <fullName evidence="2">Uncharacterized protein YbaR (Trm112 family)</fullName>
    </submittedName>
</protein>
<accession>A0A7W9SKI0</accession>
<evidence type="ECO:0000313" key="2">
    <source>
        <dbReference type="EMBL" id="MBB6048307.1"/>
    </source>
</evidence>
<evidence type="ECO:0000313" key="3">
    <source>
        <dbReference type="Proteomes" id="UP000520814"/>
    </source>
</evidence>
<dbReference type="AlphaFoldDB" id="A0A7W9SKI0"/>
<feature type="region of interest" description="Disordered" evidence="1">
    <location>
        <begin position="43"/>
        <end position="63"/>
    </location>
</feature>
<dbReference type="Pfam" id="PF03966">
    <property type="entry name" value="Trm112p"/>
    <property type="match status" value="1"/>
</dbReference>
<dbReference type="InterPro" id="IPR005651">
    <property type="entry name" value="Trm112-like"/>
</dbReference>
<evidence type="ECO:0000256" key="1">
    <source>
        <dbReference type="SAM" id="MobiDB-lite"/>
    </source>
</evidence>
<dbReference type="EMBL" id="JACHGW010000001">
    <property type="protein sequence ID" value="MBB6048307.1"/>
    <property type="molecule type" value="Genomic_DNA"/>
</dbReference>
<name>A0A7W9SKI0_ARMRO</name>
<dbReference type="Proteomes" id="UP000520814">
    <property type="component" value="Unassembled WGS sequence"/>
</dbReference>
<comment type="caution">
    <text evidence="2">The sequence shown here is derived from an EMBL/GenBank/DDBJ whole genome shotgun (WGS) entry which is preliminary data.</text>
</comment>
<proteinExistence type="predicted"/>
<dbReference type="SUPFAM" id="SSF158997">
    <property type="entry name" value="Trm112p-like"/>
    <property type="match status" value="1"/>
</dbReference>
<organism evidence="2 3">
    <name type="scientific">Armatimonas rosea</name>
    <dbReference type="NCBI Taxonomy" id="685828"/>
    <lineage>
        <taxon>Bacteria</taxon>
        <taxon>Bacillati</taxon>
        <taxon>Armatimonadota</taxon>
        <taxon>Armatimonadia</taxon>
        <taxon>Armatimonadales</taxon>
        <taxon>Armatimonadaceae</taxon>
        <taxon>Armatimonas</taxon>
    </lineage>
</organism>